<reference evidence="1" key="1">
    <citation type="submission" date="2023-04" db="EMBL/GenBank/DDBJ databases">
        <title>A chromosome-level genome assembly of the parasitoid wasp Eretmocerus hayati.</title>
        <authorList>
            <person name="Zhong Y."/>
            <person name="Liu S."/>
            <person name="Liu Y."/>
        </authorList>
    </citation>
    <scope>NUCLEOTIDE SEQUENCE</scope>
    <source>
        <strain evidence="1">ZJU_SS_LIU_2023</strain>
    </source>
</reference>
<organism evidence="1 2">
    <name type="scientific">Eretmocerus hayati</name>
    <dbReference type="NCBI Taxonomy" id="131215"/>
    <lineage>
        <taxon>Eukaryota</taxon>
        <taxon>Metazoa</taxon>
        <taxon>Ecdysozoa</taxon>
        <taxon>Arthropoda</taxon>
        <taxon>Hexapoda</taxon>
        <taxon>Insecta</taxon>
        <taxon>Pterygota</taxon>
        <taxon>Neoptera</taxon>
        <taxon>Endopterygota</taxon>
        <taxon>Hymenoptera</taxon>
        <taxon>Apocrita</taxon>
        <taxon>Proctotrupomorpha</taxon>
        <taxon>Chalcidoidea</taxon>
        <taxon>Aphelinidae</taxon>
        <taxon>Aphelininae</taxon>
        <taxon>Eretmocerus</taxon>
    </lineage>
</organism>
<dbReference type="EMBL" id="CM056743">
    <property type="protein sequence ID" value="KAJ8671929.1"/>
    <property type="molecule type" value="Genomic_DNA"/>
</dbReference>
<comment type="caution">
    <text evidence="1">The sequence shown here is derived from an EMBL/GenBank/DDBJ whole genome shotgun (WGS) entry which is preliminary data.</text>
</comment>
<sequence>MPAADHENWHGFIPLHEEVSPGNYAVATVRCIDCQQILQHNTKMIRDEHRQHCNTDRKRKKTHSHEHVNNVDIRKQQQYQVKSELHPLQQMANAVASSQSYTDIPRVQQDTEPVLGAQDSIPFVRANIPVVDVSLSPNAFAAADPRLDDQLDHENIQQLLIHICVFTGTEYQKLHSPIFRKFLECLNNDFTEPPAHNFNGPILKSTLAQFDNSIPKYEYTSTMVVLMRKCKDNSGYNVMSFIFAKPLDCDSRFYDEKECFVYVYVDGFKYDMIADEKATLNTFCDNSVKAAECKFGVKISFLMHEGIGNLDTESTVNDHKYLRFHSMGDIINALWTFDGSNLGKEFTEKCNLYVASLTNIKNNLGFRTYTIADGLEDLFNALFEGALQVNDKALGLILKWLSPFHLAANFLDYRYKGKLFSKYTKLNSAVESFVLRHCQGDALRGFFQYTDENGVFDSLFRQRYLDKNTFWNLTSTTTHLQPLRILAKEIINILAAPKDLDLSDINKTFQTLHMECTGETKSSVFSVLMNN</sequence>
<keyword evidence="2" id="KW-1185">Reference proteome</keyword>
<name>A0ACC2NNN7_9HYME</name>
<proteinExistence type="predicted"/>
<accession>A0ACC2NNN7</accession>
<evidence type="ECO:0000313" key="2">
    <source>
        <dbReference type="Proteomes" id="UP001239111"/>
    </source>
</evidence>
<protein>
    <submittedName>
        <fullName evidence="1">Uncharacterized protein</fullName>
    </submittedName>
</protein>
<dbReference type="Proteomes" id="UP001239111">
    <property type="component" value="Chromosome 3"/>
</dbReference>
<evidence type="ECO:0000313" key="1">
    <source>
        <dbReference type="EMBL" id="KAJ8671929.1"/>
    </source>
</evidence>
<gene>
    <name evidence="1" type="ORF">QAD02_003188</name>
</gene>